<evidence type="ECO:0000256" key="1">
    <source>
        <dbReference type="ARBA" id="ARBA00022490"/>
    </source>
</evidence>
<keyword evidence="6 8" id="KW-0418">Kinase</keyword>
<dbReference type="GO" id="GO:0055129">
    <property type="term" value="P:L-proline biosynthetic process"/>
    <property type="evidence" value="ECO:0007669"/>
    <property type="project" value="UniProtKB-UniRule"/>
</dbReference>
<comment type="catalytic activity">
    <reaction evidence="8">
        <text>L-glutamate + ATP = L-glutamyl 5-phosphate + ADP</text>
        <dbReference type="Rhea" id="RHEA:14877"/>
        <dbReference type="ChEBI" id="CHEBI:29985"/>
        <dbReference type="ChEBI" id="CHEBI:30616"/>
        <dbReference type="ChEBI" id="CHEBI:58274"/>
        <dbReference type="ChEBI" id="CHEBI:456216"/>
        <dbReference type="EC" id="2.7.2.11"/>
    </reaction>
</comment>
<dbReference type="EC" id="2.7.2.11" evidence="8"/>
<dbReference type="GO" id="GO:0004349">
    <property type="term" value="F:glutamate 5-kinase activity"/>
    <property type="evidence" value="ECO:0007669"/>
    <property type="project" value="UniProtKB-UniRule"/>
</dbReference>
<dbReference type="NCBIfam" id="TIGR01027">
    <property type="entry name" value="proB"/>
    <property type="match status" value="1"/>
</dbReference>
<feature type="binding site" evidence="8">
    <location>
        <begin position="189"/>
        <end position="190"/>
    </location>
    <ligand>
        <name>ATP</name>
        <dbReference type="ChEBI" id="CHEBI:30616"/>
    </ligand>
</feature>
<keyword evidence="5 8" id="KW-0547">Nucleotide-binding</keyword>
<dbReference type="UniPathway" id="UPA00098">
    <property type="reaction ID" value="UER00359"/>
</dbReference>
<gene>
    <name evidence="8 10" type="primary">proB</name>
    <name evidence="10" type="ORF">HMPREF9498_01084</name>
</gene>
<name>A0A125W7P5_ENTFL</name>
<feature type="binding site" evidence="8">
    <location>
        <position position="153"/>
    </location>
    <ligand>
        <name>substrate</name>
    </ligand>
</feature>
<dbReference type="AlphaFoldDB" id="A0A125W7P5"/>
<dbReference type="InterPro" id="IPR001048">
    <property type="entry name" value="Asp/Glu/Uridylate_kinase"/>
</dbReference>
<comment type="caution">
    <text evidence="10">The sequence shown here is derived from an EMBL/GenBank/DDBJ whole genome shotgun (WGS) entry which is preliminary data.</text>
</comment>
<evidence type="ECO:0000313" key="11">
    <source>
        <dbReference type="Proteomes" id="UP000004846"/>
    </source>
</evidence>
<keyword evidence="7 8" id="KW-0067">ATP-binding</keyword>
<accession>A0A125W7P5</accession>
<evidence type="ECO:0000256" key="4">
    <source>
        <dbReference type="ARBA" id="ARBA00022679"/>
    </source>
</evidence>
<feature type="binding site" evidence="8">
    <location>
        <position position="26"/>
    </location>
    <ligand>
        <name>ATP</name>
        <dbReference type="ChEBI" id="CHEBI:30616"/>
    </ligand>
</feature>
<evidence type="ECO:0000256" key="2">
    <source>
        <dbReference type="ARBA" id="ARBA00022605"/>
    </source>
</evidence>
<dbReference type="FunFam" id="3.40.1160.10:FF:000018">
    <property type="entry name" value="Glutamate 5-kinase"/>
    <property type="match status" value="1"/>
</dbReference>
<dbReference type="InterPro" id="IPR005715">
    <property type="entry name" value="Glu_5kinase/COase_Synthase"/>
</dbReference>
<feature type="domain" description="Aspartate/glutamate/uridylate kinase" evidence="9">
    <location>
        <begin position="21"/>
        <end position="252"/>
    </location>
</feature>
<dbReference type="Gene3D" id="3.40.1160.10">
    <property type="entry name" value="Acetylglutamate kinase-like"/>
    <property type="match status" value="1"/>
</dbReference>
<comment type="function">
    <text evidence="8">Catalyzes the transfer of a phosphate group to glutamate to form L-glutamate 5-phosphate.</text>
</comment>
<dbReference type="SUPFAM" id="SSF53633">
    <property type="entry name" value="Carbamate kinase-like"/>
    <property type="match status" value="1"/>
</dbReference>
<comment type="subcellular location">
    <subcellularLocation>
        <location evidence="8">Cytoplasm</location>
    </subcellularLocation>
</comment>
<evidence type="ECO:0000313" key="10">
    <source>
        <dbReference type="EMBL" id="EFM83313.1"/>
    </source>
</evidence>
<dbReference type="HAMAP" id="MF_00456">
    <property type="entry name" value="ProB"/>
    <property type="match status" value="1"/>
</dbReference>
<dbReference type="HOGENOM" id="CLU_025400_0_2_9"/>
<evidence type="ECO:0000256" key="5">
    <source>
        <dbReference type="ARBA" id="ARBA00022741"/>
    </source>
</evidence>
<dbReference type="PANTHER" id="PTHR43654">
    <property type="entry name" value="GLUTAMATE 5-KINASE"/>
    <property type="match status" value="1"/>
</dbReference>
<keyword evidence="4 8" id="KW-0808">Transferase</keyword>
<comment type="similarity">
    <text evidence="8">Belongs to the glutamate 5-kinase family.</text>
</comment>
<dbReference type="InterPro" id="IPR001057">
    <property type="entry name" value="Glu/AcGlu_kinase"/>
</dbReference>
<comment type="pathway">
    <text evidence="8">Amino-acid biosynthesis; L-proline biosynthesis; L-glutamate 5-semialdehyde from L-glutamate: step 1/2.</text>
</comment>
<dbReference type="GO" id="GO:0005524">
    <property type="term" value="F:ATP binding"/>
    <property type="evidence" value="ECO:0007669"/>
    <property type="project" value="UniProtKB-KW"/>
</dbReference>
<keyword evidence="1 8" id="KW-0963">Cytoplasm</keyword>
<organism evidence="10 11">
    <name type="scientific">Enterococcus faecalis TX4248</name>
    <dbReference type="NCBI Taxonomy" id="749495"/>
    <lineage>
        <taxon>Bacteria</taxon>
        <taxon>Bacillati</taxon>
        <taxon>Bacillota</taxon>
        <taxon>Bacilli</taxon>
        <taxon>Lactobacillales</taxon>
        <taxon>Enterococcaceae</taxon>
        <taxon>Enterococcus</taxon>
    </lineage>
</organism>
<dbReference type="PROSITE" id="PS00902">
    <property type="entry name" value="GLUTAMATE_5_KINASE"/>
    <property type="match status" value="1"/>
</dbReference>
<dbReference type="InterPro" id="IPR036393">
    <property type="entry name" value="AceGlu_kinase-like_sf"/>
</dbReference>
<feature type="binding site" evidence="8">
    <location>
        <begin position="231"/>
        <end position="237"/>
    </location>
    <ligand>
        <name>ATP</name>
        <dbReference type="ChEBI" id="CHEBI:30616"/>
    </ligand>
</feature>
<dbReference type="InterPro" id="IPR011529">
    <property type="entry name" value="Glu_5kinase"/>
</dbReference>
<sequence length="283" mass="31092">MSNFTVKRNEALMRNKLQQAKRIVIKVGTSSLIYPNGNINLKAIDQLAFTLSDLSNQGKEIILVSSGAIGVGLNKLNLSVRPTTIPEQQAVAAVGQAELMNIYNQRFSTYSQQMAQVLLTRDVIEYPESRNNVTNTFEQLLKMNIIPIVNENDTVAIEELDHLTKFGDNDQLSAIVCQIVQADLLVMLSDIDGFFSDNPTVNKEATLFSEINEINEDLFQLAGGKGSRFGTGGMSSKLKAAERVLANQQAMILANGKQPKIIFEILEGKDIGTLFIKGGHESD</sequence>
<evidence type="ECO:0000256" key="6">
    <source>
        <dbReference type="ARBA" id="ARBA00022777"/>
    </source>
</evidence>
<protein>
    <recommendedName>
        <fullName evidence="8">Glutamate 5-kinase</fullName>
        <ecNumber evidence="8">2.7.2.11</ecNumber>
    </recommendedName>
    <alternativeName>
        <fullName evidence="8">Gamma-glutamyl kinase</fullName>
        <shortName evidence="8">GK</shortName>
    </alternativeName>
</protein>
<evidence type="ECO:0000256" key="7">
    <source>
        <dbReference type="ARBA" id="ARBA00022840"/>
    </source>
</evidence>
<reference evidence="10 11" key="1">
    <citation type="submission" date="2010-07" db="EMBL/GenBank/DDBJ databases">
        <authorList>
            <person name="Sid Ahmed O."/>
        </authorList>
    </citation>
    <scope>NUCLEOTIDE SEQUENCE [LARGE SCALE GENOMIC DNA]</scope>
    <source>
        <strain evidence="10 11">TX4248</strain>
    </source>
</reference>
<dbReference type="CDD" id="cd04242">
    <property type="entry name" value="AAK_G5K_ProB"/>
    <property type="match status" value="1"/>
</dbReference>
<dbReference type="PRINTS" id="PR00474">
    <property type="entry name" value="GLU5KINASE"/>
</dbReference>
<keyword evidence="2 8" id="KW-0028">Amino-acid biosynthesis</keyword>
<evidence type="ECO:0000256" key="3">
    <source>
        <dbReference type="ARBA" id="ARBA00022650"/>
    </source>
</evidence>
<proteinExistence type="inferred from homology"/>
<keyword evidence="3 8" id="KW-0641">Proline biosynthesis</keyword>
<dbReference type="PIRSF" id="PIRSF000729">
    <property type="entry name" value="GK"/>
    <property type="match status" value="1"/>
</dbReference>
<dbReference type="GO" id="GO:0005829">
    <property type="term" value="C:cytosol"/>
    <property type="evidence" value="ECO:0007669"/>
    <property type="project" value="TreeGrafter"/>
</dbReference>
<feature type="binding site" evidence="8">
    <location>
        <position position="169"/>
    </location>
    <ligand>
        <name>substrate</name>
    </ligand>
</feature>
<feature type="binding site" evidence="8">
    <location>
        <position position="66"/>
    </location>
    <ligand>
        <name>substrate</name>
    </ligand>
</feature>
<dbReference type="Pfam" id="PF00696">
    <property type="entry name" value="AA_kinase"/>
    <property type="match status" value="1"/>
</dbReference>
<dbReference type="InterPro" id="IPR019797">
    <property type="entry name" value="Glutamate_5-kinase_CS"/>
</dbReference>
<dbReference type="PANTHER" id="PTHR43654:SF1">
    <property type="entry name" value="ISOPENTENYL PHOSPHATE KINASE"/>
    <property type="match status" value="1"/>
</dbReference>
<dbReference type="EMBL" id="AEBR01000029">
    <property type="protein sequence ID" value="EFM83313.1"/>
    <property type="molecule type" value="Genomic_DNA"/>
</dbReference>
<evidence type="ECO:0000259" key="9">
    <source>
        <dbReference type="Pfam" id="PF00696"/>
    </source>
</evidence>
<dbReference type="InterPro" id="IPR041739">
    <property type="entry name" value="G5K_ProB"/>
</dbReference>
<dbReference type="Proteomes" id="UP000004846">
    <property type="component" value="Unassembled WGS sequence"/>
</dbReference>
<evidence type="ECO:0000256" key="8">
    <source>
        <dbReference type="HAMAP-Rule" id="MF_00456"/>
    </source>
</evidence>